<dbReference type="InterPro" id="IPR002586">
    <property type="entry name" value="CobQ/CobB/MinD/ParA_Nub-bd_dom"/>
</dbReference>
<dbReference type="CDD" id="cd02042">
    <property type="entry name" value="ParAB_family"/>
    <property type="match status" value="1"/>
</dbReference>
<dbReference type="EMBL" id="AP024149">
    <property type="protein sequence ID" value="BCM88050.1"/>
    <property type="molecule type" value="Genomic_DNA"/>
</dbReference>
<feature type="domain" description="CobQ/CobB/MinD/ParA nucleotide binding" evidence="1">
    <location>
        <begin position="16"/>
        <end position="195"/>
    </location>
</feature>
<dbReference type="AlphaFoldDB" id="A0A8H8X0U7"/>
<name>A0A8H8X0U7_9HYPH</name>
<dbReference type="SUPFAM" id="SSF52540">
    <property type="entry name" value="P-loop containing nucleoside triphosphate hydrolases"/>
    <property type="match status" value="1"/>
</dbReference>
<keyword evidence="2" id="KW-0614">Plasmid</keyword>
<dbReference type="PANTHER" id="PTHR13696">
    <property type="entry name" value="P-LOOP CONTAINING NUCLEOSIDE TRIPHOSPHATE HYDROLASE"/>
    <property type="match status" value="1"/>
</dbReference>
<dbReference type="KEGG" id="mind:mvi_65110"/>
<dbReference type="InterPro" id="IPR050678">
    <property type="entry name" value="DNA_Partitioning_ATPase"/>
</dbReference>
<dbReference type="InterPro" id="IPR027417">
    <property type="entry name" value="P-loop_NTPase"/>
</dbReference>
<dbReference type="PIRSF" id="PIRSF009320">
    <property type="entry name" value="Nuc_binding_HP_1000"/>
    <property type="match status" value="1"/>
</dbReference>
<evidence type="ECO:0000313" key="2">
    <source>
        <dbReference type="EMBL" id="BCM88050.1"/>
    </source>
</evidence>
<accession>A0A8H8X0U7</accession>
<evidence type="ECO:0000259" key="1">
    <source>
        <dbReference type="Pfam" id="PF01656"/>
    </source>
</evidence>
<gene>
    <name evidence="2" type="ORF">mvi_65110</name>
</gene>
<organism evidence="2 3">
    <name type="scientific">Methylobacterium indicum</name>
    <dbReference type="NCBI Taxonomy" id="1775910"/>
    <lineage>
        <taxon>Bacteria</taxon>
        <taxon>Pseudomonadati</taxon>
        <taxon>Pseudomonadota</taxon>
        <taxon>Alphaproteobacteria</taxon>
        <taxon>Hyphomicrobiales</taxon>
        <taxon>Methylobacteriaceae</taxon>
        <taxon>Methylobacterium</taxon>
    </lineage>
</organism>
<geneLocation type="plasmid" evidence="2 3">
    <name>pVL1_4</name>
</geneLocation>
<reference evidence="2" key="1">
    <citation type="submission" date="2020-11" db="EMBL/GenBank/DDBJ databases">
        <title>Complete genome sequence of a novel pathogenic Methylobacterium strain isolated from rice in Vietnam.</title>
        <authorList>
            <person name="Lai K."/>
            <person name="Okazaki S."/>
            <person name="Higashi K."/>
            <person name="Mori H."/>
            <person name="Toyoda A."/>
            <person name="Kurokawa K."/>
        </authorList>
    </citation>
    <scope>NUCLEOTIDE SEQUENCE</scope>
    <source>
        <strain evidence="2">VL1</strain>
        <plasmid evidence="2">pVL1_4</plasmid>
    </source>
</reference>
<protein>
    <recommendedName>
        <fullName evidence="1">CobQ/CobB/MinD/ParA nucleotide binding domain-containing protein</fullName>
    </recommendedName>
</protein>
<dbReference type="Gene3D" id="3.40.50.300">
    <property type="entry name" value="P-loop containing nucleotide triphosphate hydrolases"/>
    <property type="match status" value="1"/>
</dbReference>
<proteinExistence type="predicted"/>
<dbReference type="Proteomes" id="UP000663508">
    <property type="component" value="Plasmid pVL1_4"/>
</dbReference>
<sequence length="227" mass="23823">MPEAPERHRTRPMHVILVATQKGGAGKSTICAHFGALAQADGKTLLVDADPQASLTDWYTSREAETPLLAQADANSISQVLDAAADEGVKWVIIDSAPHNAPLMASLMARASVTVIPVRPGPFDLKAAGKTLDMARALKAPMACIINAAPPPTRESEPTVVAEARVVLSSMGAPVLPGQVSQRAAFSHALITGQSVTEYDPEGRAAGEILAMWSAVTKLAESFPRKS</sequence>
<dbReference type="Pfam" id="PF01656">
    <property type="entry name" value="CbiA"/>
    <property type="match status" value="1"/>
</dbReference>
<evidence type="ECO:0000313" key="3">
    <source>
        <dbReference type="Proteomes" id="UP000663508"/>
    </source>
</evidence>
<dbReference type="PANTHER" id="PTHR13696:SF96">
    <property type="entry name" value="COBQ_COBB_MIND_PARA NUCLEOTIDE BINDING DOMAIN-CONTAINING PROTEIN"/>
    <property type="match status" value="1"/>
</dbReference>